<dbReference type="EMBL" id="BAAACA010000034">
    <property type="protein sequence ID" value="GAA0612581.1"/>
    <property type="molecule type" value="Genomic_DNA"/>
</dbReference>
<accession>A0ABP3RKW4</accession>
<gene>
    <name evidence="1" type="ORF">GCM10010394_48020</name>
</gene>
<evidence type="ECO:0008006" key="3">
    <source>
        <dbReference type="Google" id="ProtNLM"/>
    </source>
</evidence>
<organism evidence="1 2">
    <name type="scientific">Streptomyces crystallinus</name>
    <dbReference type="NCBI Taxonomy" id="68191"/>
    <lineage>
        <taxon>Bacteria</taxon>
        <taxon>Bacillati</taxon>
        <taxon>Actinomycetota</taxon>
        <taxon>Actinomycetes</taxon>
        <taxon>Kitasatosporales</taxon>
        <taxon>Streptomycetaceae</taxon>
        <taxon>Streptomyces</taxon>
    </lineage>
</organism>
<proteinExistence type="predicted"/>
<evidence type="ECO:0000313" key="2">
    <source>
        <dbReference type="Proteomes" id="UP001500668"/>
    </source>
</evidence>
<evidence type="ECO:0000313" key="1">
    <source>
        <dbReference type="EMBL" id="GAA0612581.1"/>
    </source>
</evidence>
<protein>
    <recommendedName>
        <fullName evidence="3">Transposase</fullName>
    </recommendedName>
</protein>
<dbReference type="Proteomes" id="UP001500668">
    <property type="component" value="Unassembled WGS sequence"/>
</dbReference>
<comment type="caution">
    <text evidence="1">The sequence shown here is derived from an EMBL/GenBank/DDBJ whole genome shotgun (WGS) entry which is preliminary data.</text>
</comment>
<sequence length="116" mass="12694">MVVKAACGGCPVGAPRGGGERLPPYLNTFKRWRRVLMPETGRRLLSWRSRSAVRVQRLVEDALLGEVVERKAGAEDRQSCHSEDLQRCVGEGIHGDRQGGRCGLQPCRLAVGAAAW</sequence>
<keyword evidence="2" id="KW-1185">Reference proteome</keyword>
<reference evidence="2" key="1">
    <citation type="journal article" date="2019" name="Int. J. Syst. Evol. Microbiol.">
        <title>The Global Catalogue of Microorganisms (GCM) 10K type strain sequencing project: providing services to taxonomists for standard genome sequencing and annotation.</title>
        <authorList>
            <consortium name="The Broad Institute Genomics Platform"/>
            <consortium name="The Broad Institute Genome Sequencing Center for Infectious Disease"/>
            <person name="Wu L."/>
            <person name="Ma J."/>
        </authorList>
    </citation>
    <scope>NUCLEOTIDE SEQUENCE [LARGE SCALE GENOMIC DNA]</scope>
    <source>
        <strain evidence="2">JCM 5067</strain>
    </source>
</reference>
<name>A0ABP3RKW4_9ACTN</name>